<sequence length="52" mass="6260">MKLLTRIFRRKNCGICGKKPVNPSYYYNDKDEKIPVCFQCVPYAERRAYRKV</sequence>
<accession>A0A1I4HQI0</accession>
<dbReference type="EMBL" id="FOTR01000001">
    <property type="protein sequence ID" value="SFL44010.1"/>
    <property type="molecule type" value="Genomic_DNA"/>
</dbReference>
<reference evidence="2" key="1">
    <citation type="submission" date="2016-10" db="EMBL/GenBank/DDBJ databases">
        <authorList>
            <person name="Varghese N."/>
            <person name="Submissions S."/>
        </authorList>
    </citation>
    <scope>NUCLEOTIDE SEQUENCE [LARGE SCALE GENOMIC DNA]</scope>
    <source>
        <strain evidence="2">CGMCC 1.4250</strain>
    </source>
</reference>
<dbReference type="RefSeq" id="WP_175495291.1">
    <property type="nucleotide sequence ID" value="NZ_FOTR01000001.1"/>
</dbReference>
<protein>
    <submittedName>
        <fullName evidence="1">Uncharacterized protein</fullName>
    </submittedName>
</protein>
<keyword evidence="2" id="KW-1185">Reference proteome</keyword>
<dbReference type="Proteomes" id="UP000198565">
    <property type="component" value="Unassembled WGS sequence"/>
</dbReference>
<gene>
    <name evidence="1" type="ORF">SAMN04487943_101561</name>
</gene>
<dbReference type="STRING" id="334253.SAMN04487943_101561"/>
<name>A0A1I4HQI0_9BACI</name>
<evidence type="ECO:0000313" key="1">
    <source>
        <dbReference type="EMBL" id="SFL44010.1"/>
    </source>
</evidence>
<dbReference type="AlphaFoldDB" id="A0A1I4HQI0"/>
<proteinExistence type="predicted"/>
<evidence type="ECO:0000313" key="2">
    <source>
        <dbReference type="Proteomes" id="UP000198565"/>
    </source>
</evidence>
<organism evidence="1 2">
    <name type="scientific">Gracilibacillus orientalis</name>
    <dbReference type="NCBI Taxonomy" id="334253"/>
    <lineage>
        <taxon>Bacteria</taxon>
        <taxon>Bacillati</taxon>
        <taxon>Bacillota</taxon>
        <taxon>Bacilli</taxon>
        <taxon>Bacillales</taxon>
        <taxon>Bacillaceae</taxon>
        <taxon>Gracilibacillus</taxon>
    </lineage>
</organism>